<name>A0A0N1HZB3_LEPSE</name>
<evidence type="ECO:0000259" key="2">
    <source>
        <dbReference type="Pfam" id="PF00724"/>
    </source>
</evidence>
<dbReference type="AlphaFoldDB" id="A0A0N1HZB3"/>
<dbReference type="InterPro" id="IPR001155">
    <property type="entry name" value="OxRdtase_FMN_N"/>
</dbReference>
<dbReference type="PANTHER" id="PTHR22893">
    <property type="entry name" value="NADH OXIDOREDUCTASE-RELATED"/>
    <property type="match status" value="1"/>
</dbReference>
<dbReference type="GO" id="GO:0005737">
    <property type="term" value="C:cytoplasm"/>
    <property type="evidence" value="ECO:0007669"/>
    <property type="project" value="UniProtKB-ARBA"/>
</dbReference>
<dbReference type="Gene3D" id="3.20.20.70">
    <property type="entry name" value="Aldolase class I"/>
    <property type="match status" value="1"/>
</dbReference>
<organism evidence="3 4">
    <name type="scientific">Leptomonas seymouri</name>
    <dbReference type="NCBI Taxonomy" id="5684"/>
    <lineage>
        <taxon>Eukaryota</taxon>
        <taxon>Discoba</taxon>
        <taxon>Euglenozoa</taxon>
        <taxon>Kinetoplastea</taxon>
        <taxon>Metakinetoplastina</taxon>
        <taxon>Trypanosomatida</taxon>
        <taxon>Trypanosomatidae</taxon>
        <taxon>Leishmaniinae</taxon>
        <taxon>Leptomonas</taxon>
    </lineage>
</organism>
<feature type="domain" description="NADH:flavin oxidoreductase/NADH oxidase N-terminal" evidence="2">
    <location>
        <begin position="32"/>
        <end position="368"/>
    </location>
</feature>
<feature type="region of interest" description="Disordered" evidence="1">
    <location>
        <begin position="519"/>
        <end position="538"/>
    </location>
</feature>
<gene>
    <name evidence="3" type="ORF">ABL78_8327</name>
</gene>
<dbReference type="Pfam" id="PF00724">
    <property type="entry name" value="Oxidored_FMN"/>
    <property type="match status" value="1"/>
</dbReference>
<dbReference type="VEuPathDB" id="TriTrypDB:Lsey_0626_0010"/>
<dbReference type="EMBL" id="LJSK01000626">
    <property type="protein sequence ID" value="KPI82660.1"/>
    <property type="molecule type" value="Genomic_DNA"/>
</dbReference>
<dbReference type="InterPro" id="IPR013785">
    <property type="entry name" value="Aldolase_TIM"/>
</dbReference>
<dbReference type="GO" id="GO:0010181">
    <property type="term" value="F:FMN binding"/>
    <property type="evidence" value="ECO:0007669"/>
    <property type="project" value="InterPro"/>
</dbReference>
<evidence type="ECO:0000313" key="4">
    <source>
        <dbReference type="Proteomes" id="UP000038009"/>
    </source>
</evidence>
<accession>A0A0N1HZB3</accession>
<reference evidence="3 4" key="1">
    <citation type="journal article" date="2015" name="PLoS Pathog.">
        <title>Leptomonas seymouri: Adaptations to the Dixenous Life Cycle Analyzed by Genome Sequencing, Transcriptome Profiling and Co-infection with Leishmania donovani.</title>
        <authorList>
            <person name="Kraeva N."/>
            <person name="Butenko A."/>
            <person name="Hlavacova J."/>
            <person name="Kostygov A."/>
            <person name="Myskova J."/>
            <person name="Grybchuk D."/>
            <person name="Lestinova T."/>
            <person name="Votypka J."/>
            <person name="Volf P."/>
            <person name="Opperdoes F."/>
            <person name="Flegontov P."/>
            <person name="Lukes J."/>
            <person name="Yurchenko V."/>
        </authorList>
    </citation>
    <scope>NUCLEOTIDE SEQUENCE [LARGE SCALE GENOMIC DNA]</scope>
    <source>
        <strain evidence="3 4">ATCC 30220</strain>
    </source>
</reference>
<sequence>MSVCSAERTGRLSRRGTVVAPAKDRPFYAISQPLLIGNIFMKNRLVMGPIARQRCDANHCPMPMMVDYYARRAGYGLQVSDPCEVQPGYYTYVQGAAITTKAQVEAWRRVTDAVHQAGGVLFCQLHHGGRAMVPCNITCADKRVVGPTTQGILSRYTCPAMFSADGTSQPYAQEVSELSPSALAWIVKLFAASAKNAVLAGFDGVEIHAGGGYLIDQFLQQSSNTRTDDYGGSPDRRCRLLDEVVDAVVAVVGRYRVGVRLSPTELSKGMIALEAETLARVAGAHLRDRKVAYVVLSSGSDGFFHGPVPIRIIQALRQNFSGVVMCDDNISVAEAEQRVKEDIVQGVCMTLGAIANPDMMERAIHGVAMEVTDLLTLSTHGAEGYDTYTSYAELRRQLREEQSREWSENEANCPIGRESWLSERRVSAMRQDLKSTRTSQVFTSTPLFQPLTPVTSCTTTSAKAAGAAGGGGASSTSLCSHRRDRRYSSISSLGFRNSSIHFNGSDDVASVNTPNAASGRAALPLKPSRAGSSLYGQRSASGLNESASICVRRDSRANRRQTIG</sequence>
<dbReference type="Proteomes" id="UP000038009">
    <property type="component" value="Unassembled WGS sequence"/>
</dbReference>
<dbReference type="GO" id="GO:0016491">
    <property type="term" value="F:oxidoreductase activity"/>
    <property type="evidence" value="ECO:0007669"/>
    <property type="project" value="InterPro"/>
</dbReference>
<dbReference type="PANTHER" id="PTHR22893:SF91">
    <property type="entry name" value="NADPH DEHYDROGENASE 2-RELATED"/>
    <property type="match status" value="1"/>
</dbReference>
<dbReference type="SUPFAM" id="SSF51395">
    <property type="entry name" value="FMN-linked oxidoreductases"/>
    <property type="match status" value="1"/>
</dbReference>
<protein>
    <submittedName>
        <fullName evidence="3">N-ethylmaleimide reductase-like protein</fullName>
    </submittedName>
</protein>
<dbReference type="InterPro" id="IPR045247">
    <property type="entry name" value="Oye-like"/>
</dbReference>
<evidence type="ECO:0000256" key="1">
    <source>
        <dbReference type="SAM" id="MobiDB-lite"/>
    </source>
</evidence>
<comment type="caution">
    <text evidence="3">The sequence shown here is derived from an EMBL/GenBank/DDBJ whole genome shotgun (WGS) entry which is preliminary data.</text>
</comment>
<evidence type="ECO:0000313" key="3">
    <source>
        <dbReference type="EMBL" id="KPI82660.1"/>
    </source>
</evidence>
<keyword evidence="4" id="KW-1185">Reference proteome</keyword>
<dbReference type="OrthoDB" id="1663137at2759"/>
<proteinExistence type="predicted"/>